<keyword evidence="1" id="KW-0479">Metal-binding</keyword>
<comment type="caution">
    <text evidence="4">The sequence shown here is derived from an EMBL/GenBank/DDBJ whole genome shotgun (WGS) entry which is preliminary data.</text>
</comment>
<organism evidence="4 5">
    <name type="scientific">Ktedonobacter robiniae</name>
    <dbReference type="NCBI Taxonomy" id="2778365"/>
    <lineage>
        <taxon>Bacteria</taxon>
        <taxon>Bacillati</taxon>
        <taxon>Chloroflexota</taxon>
        <taxon>Ktedonobacteria</taxon>
        <taxon>Ktedonobacterales</taxon>
        <taxon>Ktedonobacteraceae</taxon>
        <taxon>Ktedonobacter</taxon>
    </lineage>
</organism>
<name>A0ABQ3UHY5_9CHLR</name>
<feature type="region of interest" description="Disordered" evidence="2">
    <location>
        <begin position="132"/>
        <end position="152"/>
    </location>
</feature>
<dbReference type="CDD" id="cd06587">
    <property type="entry name" value="VOC"/>
    <property type="match status" value="1"/>
</dbReference>
<dbReference type="InterPro" id="IPR004360">
    <property type="entry name" value="Glyas_Fos-R_dOase_dom"/>
</dbReference>
<gene>
    <name evidence="4" type="ORF">KSB_07530</name>
</gene>
<dbReference type="InterPro" id="IPR018146">
    <property type="entry name" value="Glyoxalase_1_CS"/>
</dbReference>
<dbReference type="PROSITE" id="PS51819">
    <property type="entry name" value="VOC"/>
    <property type="match status" value="1"/>
</dbReference>
<keyword evidence="5" id="KW-1185">Reference proteome</keyword>
<dbReference type="Proteomes" id="UP000654345">
    <property type="component" value="Unassembled WGS sequence"/>
</dbReference>
<dbReference type="Gene3D" id="3.10.180.10">
    <property type="entry name" value="2,3-Dihydroxybiphenyl 1,2-Dioxygenase, domain 1"/>
    <property type="match status" value="1"/>
</dbReference>
<reference evidence="4 5" key="1">
    <citation type="journal article" date="2021" name="Int. J. Syst. Evol. Microbiol.">
        <title>Reticulibacter mediterranei gen. nov., sp. nov., within the new family Reticulibacteraceae fam. nov., and Ktedonospora formicarum gen. nov., sp. nov., Ktedonobacter robiniae sp. nov., Dictyobacter formicarum sp. nov. and Dictyobacter arantiisoli sp. nov., belonging to the class Ktedonobacteria.</title>
        <authorList>
            <person name="Yabe S."/>
            <person name="Zheng Y."/>
            <person name="Wang C.M."/>
            <person name="Sakai Y."/>
            <person name="Abe K."/>
            <person name="Yokota A."/>
            <person name="Donadio S."/>
            <person name="Cavaletti L."/>
            <person name="Monciardini P."/>
        </authorList>
    </citation>
    <scope>NUCLEOTIDE SEQUENCE [LARGE SCALE GENOMIC DNA]</scope>
    <source>
        <strain evidence="4 5">SOSP1-30</strain>
    </source>
</reference>
<dbReference type="RefSeq" id="WP_201369202.1">
    <property type="nucleotide sequence ID" value="NZ_BNJG01000001.1"/>
</dbReference>
<sequence>MSTVTPALQTGHIGLNVSDIEQSKRFYQTVFGFFVTWESQEPGRRCAFLGDGQRLVLTLWEQSRGAFAKDRPGLHHLSFKVNDIAEVRVFEARLKSLDAHFLYESVVSHGEGQDSGGIFFTDPDGIRLEIYSPSGASENPAPTASAPTCGFF</sequence>
<proteinExistence type="predicted"/>
<evidence type="ECO:0000313" key="5">
    <source>
        <dbReference type="Proteomes" id="UP000654345"/>
    </source>
</evidence>
<feature type="compositionally biased region" description="Polar residues" evidence="2">
    <location>
        <begin position="134"/>
        <end position="146"/>
    </location>
</feature>
<dbReference type="PANTHER" id="PTHR36113:SF6">
    <property type="entry name" value="FOSFOMYCIN RESISTANCE PROTEIN FOSX"/>
    <property type="match status" value="1"/>
</dbReference>
<dbReference type="PROSITE" id="PS00934">
    <property type="entry name" value="GLYOXALASE_I_1"/>
    <property type="match status" value="1"/>
</dbReference>
<dbReference type="Pfam" id="PF00903">
    <property type="entry name" value="Glyoxalase"/>
    <property type="match status" value="1"/>
</dbReference>
<dbReference type="PANTHER" id="PTHR36113">
    <property type="entry name" value="LYASE, PUTATIVE-RELATED-RELATED"/>
    <property type="match status" value="1"/>
</dbReference>
<evidence type="ECO:0000256" key="1">
    <source>
        <dbReference type="ARBA" id="ARBA00022723"/>
    </source>
</evidence>
<feature type="domain" description="VOC" evidence="3">
    <location>
        <begin position="9"/>
        <end position="133"/>
    </location>
</feature>
<dbReference type="EMBL" id="BNJG01000001">
    <property type="protein sequence ID" value="GHO52278.1"/>
    <property type="molecule type" value="Genomic_DNA"/>
</dbReference>
<evidence type="ECO:0000313" key="4">
    <source>
        <dbReference type="EMBL" id="GHO52278.1"/>
    </source>
</evidence>
<accession>A0ABQ3UHY5</accession>
<dbReference type="InterPro" id="IPR029068">
    <property type="entry name" value="Glyas_Bleomycin-R_OHBP_Dase"/>
</dbReference>
<dbReference type="SUPFAM" id="SSF54593">
    <property type="entry name" value="Glyoxalase/Bleomycin resistance protein/Dihydroxybiphenyl dioxygenase"/>
    <property type="match status" value="1"/>
</dbReference>
<dbReference type="InterPro" id="IPR051332">
    <property type="entry name" value="Fosfomycin_Res_Enzymes"/>
</dbReference>
<evidence type="ECO:0000256" key="2">
    <source>
        <dbReference type="SAM" id="MobiDB-lite"/>
    </source>
</evidence>
<dbReference type="InterPro" id="IPR037523">
    <property type="entry name" value="VOC_core"/>
</dbReference>
<protein>
    <recommendedName>
        <fullName evidence="3">VOC domain-containing protein</fullName>
    </recommendedName>
</protein>
<evidence type="ECO:0000259" key="3">
    <source>
        <dbReference type="PROSITE" id="PS51819"/>
    </source>
</evidence>